<dbReference type="InterPro" id="IPR006186">
    <property type="entry name" value="Ser/Thr-sp_prot-phosphatase"/>
</dbReference>
<feature type="region of interest" description="Disordered" evidence="3">
    <location>
        <begin position="463"/>
        <end position="527"/>
    </location>
</feature>
<dbReference type="PROSITE" id="PS00125">
    <property type="entry name" value="SER_THR_PHOSPHATASE"/>
    <property type="match status" value="1"/>
</dbReference>
<name>A0A6G0XQ37_9STRA</name>
<evidence type="ECO:0000256" key="2">
    <source>
        <dbReference type="SAM" id="Coils"/>
    </source>
</evidence>
<feature type="compositionally biased region" description="Low complexity" evidence="3">
    <location>
        <begin position="19"/>
        <end position="29"/>
    </location>
</feature>
<dbReference type="VEuPathDB" id="FungiDB:AeMF1_017503"/>
<keyword evidence="1" id="KW-0378">Hydrolase</keyword>
<dbReference type="GO" id="GO:0004722">
    <property type="term" value="F:protein serine/threonine phosphatase activity"/>
    <property type="evidence" value="ECO:0007669"/>
    <property type="project" value="UniProtKB-EC"/>
</dbReference>
<evidence type="ECO:0000256" key="1">
    <source>
        <dbReference type="RuleBase" id="RU004273"/>
    </source>
</evidence>
<dbReference type="EC" id="3.1.3.16" evidence="1"/>
<dbReference type="PANTHER" id="PTHR11668">
    <property type="entry name" value="SERINE/THREONINE PROTEIN PHOSPHATASE"/>
    <property type="match status" value="1"/>
</dbReference>
<comment type="caution">
    <text evidence="5">The sequence shown here is derived from an EMBL/GenBank/DDBJ whole genome shotgun (WGS) entry which is preliminary data.</text>
</comment>
<sequence length="527" mass="58138">MVVQSPSPLRSPHGRRPASPRATSTAASSFMEANSSSTSWSVQCTHTQSQQMLEIKRLREQLAELQNKEKPATRKIPRAVAPAIFSLTDDGAKARSIASSMGRHVSVATSHVLRSIPKQLPNRVAERVSEAFVNPLKAVQYLNSYEFSADLLALANQVSALFENEARCVAIQSPVYVIGDIHGNLSDLKFFSDNLWRLGIGLTAGNFLFLGDYVDRGLSSLECVAYLFAQKIMYPHKVTLLRGNHETRAVNGWEEHYGSGSFLAQCKKRFGNEEGCSVWHQINNAFDCMPVSALIDDDIFCVHGGIPRPIEDEKQIDSIEHMPRSASFDTLGKTSSENIPLLQMMEEMLWGDPAMEDQEAFLDKHGFGKSKRGGASVCFGNIAIDNFLGRHNYSYIIRAHEACSQGIHLSKSARVLTVFSTSKDHGLGKRAKCGCLLVEKERILILNRSYKYKSGFVRRRSSVRAEVTPAPRSMANSVSTTSASEAAHGQDDEDSTDDEVDDSKTLLGPTEGSQLAIELGDNNQEEY</sequence>
<evidence type="ECO:0000313" key="6">
    <source>
        <dbReference type="Proteomes" id="UP000481153"/>
    </source>
</evidence>
<dbReference type="PANTHER" id="PTHR11668:SF496">
    <property type="entry name" value="SERINE_THREONINE-PROTEIN PHOSPHATASE"/>
    <property type="match status" value="1"/>
</dbReference>
<protein>
    <recommendedName>
        <fullName evidence="1">Serine/threonine-protein phosphatase</fullName>
        <ecNumber evidence="1">3.1.3.16</ecNumber>
    </recommendedName>
</protein>
<reference evidence="5 6" key="1">
    <citation type="submission" date="2019-07" db="EMBL/GenBank/DDBJ databases">
        <title>Genomics analysis of Aphanomyces spp. identifies a new class of oomycete effector associated with host adaptation.</title>
        <authorList>
            <person name="Gaulin E."/>
        </authorList>
    </citation>
    <scope>NUCLEOTIDE SEQUENCE [LARGE SCALE GENOMIC DNA]</scope>
    <source>
        <strain evidence="5 6">ATCC 201684</strain>
    </source>
</reference>
<dbReference type="EMBL" id="VJMJ01000028">
    <property type="protein sequence ID" value="KAF0742383.1"/>
    <property type="molecule type" value="Genomic_DNA"/>
</dbReference>
<dbReference type="AlphaFoldDB" id="A0A6G0XQ37"/>
<dbReference type="SMART" id="SM00156">
    <property type="entry name" value="PP2Ac"/>
    <property type="match status" value="1"/>
</dbReference>
<dbReference type="Gene3D" id="3.60.21.10">
    <property type="match status" value="1"/>
</dbReference>
<dbReference type="Pfam" id="PF00149">
    <property type="entry name" value="Metallophos"/>
    <property type="match status" value="1"/>
</dbReference>
<dbReference type="InterPro" id="IPR029052">
    <property type="entry name" value="Metallo-depent_PP-like"/>
</dbReference>
<feature type="compositionally biased region" description="Acidic residues" evidence="3">
    <location>
        <begin position="491"/>
        <end position="501"/>
    </location>
</feature>
<proteinExistence type="inferred from homology"/>
<comment type="similarity">
    <text evidence="1">Belongs to the PPP phosphatase family.</text>
</comment>
<comment type="catalytic activity">
    <reaction evidence="1">
        <text>O-phospho-L-threonyl-[protein] + H2O = L-threonyl-[protein] + phosphate</text>
        <dbReference type="Rhea" id="RHEA:47004"/>
        <dbReference type="Rhea" id="RHEA-COMP:11060"/>
        <dbReference type="Rhea" id="RHEA-COMP:11605"/>
        <dbReference type="ChEBI" id="CHEBI:15377"/>
        <dbReference type="ChEBI" id="CHEBI:30013"/>
        <dbReference type="ChEBI" id="CHEBI:43474"/>
        <dbReference type="ChEBI" id="CHEBI:61977"/>
        <dbReference type="EC" id="3.1.3.16"/>
    </reaction>
</comment>
<evidence type="ECO:0000259" key="4">
    <source>
        <dbReference type="PROSITE" id="PS00125"/>
    </source>
</evidence>
<keyword evidence="6" id="KW-1185">Reference proteome</keyword>
<feature type="compositionally biased region" description="Polar residues" evidence="3">
    <location>
        <begin position="474"/>
        <end position="484"/>
    </location>
</feature>
<dbReference type="CDD" id="cd00144">
    <property type="entry name" value="MPP_PPP_family"/>
    <property type="match status" value="1"/>
</dbReference>
<keyword evidence="2" id="KW-0175">Coiled coil</keyword>
<evidence type="ECO:0000256" key="3">
    <source>
        <dbReference type="SAM" id="MobiDB-lite"/>
    </source>
</evidence>
<dbReference type="GO" id="GO:0005737">
    <property type="term" value="C:cytoplasm"/>
    <property type="evidence" value="ECO:0007669"/>
    <property type="project" value="TreeGrafter"/>
</dbReference>
<feature type="coiled-coil region" evidence="2">
    <location>
        <begin position="48"/>
        <end position="75"/>
    </location>
</feature>
<organism evidence="5 6">
    <name type="scientific">Aphanomyces euteiches</name>
    <dbReference type="NCBI Taxonomy" id="100861"/>
    <lineage>
        <taxon>Eukaryota</taxon>
        <taxon>Sar</taxon>
        <taxon>Stramenopiles</taxon>
        <taxon>Oomycota</taxon>
        <taxon>Saprolegniomycetes</taxon>
        <taxon>Saprolegniales</taxon>
        <taxon>Verrucalvaceae</taxon>
        <taxon>Aphanomyces</taxon>
    </lineage>
</organism>
<dbReference type="InterPro" id="IPR004843">
    <property type="entry name" value="Calcineurin-like_PHP"/>
</dbReference>
<dbReference type="PRINTS" id="PR00114">
    <property type="entry name" value="STPHPHTASE"/>
</dbReference>
<gene>
    <name evidence="5" type="ORF">Ae201684_002657</name>
</gene>
<dbReference type="InterPro" id="IPR050341">
    <property type="entry name" value="PP1_catalytic_subunit"/>
</dbReference>
<feature type="domain" description="Serine/threonine specific protein phosphatases" evidence="4">
    <location>
        <begin position="241"/>
        <end position="246"/>
    </location>
</feature>
<dbReference type="GO" id="GO:0005634">
    <property type="term" value="C:nucleus"/>
    <property type="evidence" value="ECO:0007669"/>
    <property type="project" value="TreeGrafter"/>
</dbReference>
<dbReference type="SUPFAM" id="SSF56300">
    <property type="entry name" value="Metallo-dependent phosphatases"/>
    <property type="match status" value="1"/>
</dbReference>
<feature type="region of interest" description="Disordered" evidence="3">
    <location>
        <begin position="1"/>
        <end position="36"/>
    </location>
</feature>
<evidence type="ECO:0000313" key="5">
    <source>
        <dbReference type="EMBL" id="KAF0742383.1"/>
    </source>
</evidence>
<dbReference type="Proteomes" id="UP000481153">
    <property type="component" value="Unassembled WGS sequence"/>
</dbReference>
<accession>A0A6G0XQ37</accession>